<proteinExistence type="inferred from homology"/>
<dbReference type="InterPro" id="IPR006972">
    <property type="entry name" value="BipB-like_C"/>
</dbReference>
<sequence length="486" mass="52009">MSHSIGINTLVLDPWGNAVVNKNSPLSKEKVLDWRDATRSLPSEANTNLPKVPQREAQSALDRLLGSLSHSGVGGDCGRLSLDNPGETDIQQIMSMVSSLNLGLFSNLCKSISQQMERATDVQTFLRDKRVAEYQQQIDKAVEQADKAKKAGIFTAVFDWIVGAVEVVYGALKVAEGVLTGDPLAIASGVAYLAAGTAGLVKAAAETAMLLGASKEKCQEVIDVAGKVQLGCECFAMAIDIFQAARAINAARTVTKGASEVLKSGASEALSDAIKRGASGEIEQLAEKFGKDVSQQVSRNISLNVMETEMVEVGNMTSAAAKQAAKAEIALVRNITKSFTHEGIEKLVGGVAKKLAQDAIKKGITLTAEQFSQQCVKAIMKKSVTTILKDIATSPLLIMQKCTAAAGQVNSGQLAIQSANLRKEIEKLILDQDFTQFMDEWVERNKQHQLKQLKDTSEAAQDTVTKLSDNIKQNSMLQTQIAGSLV</sequence>
<dbReference type="EMBL" id="FR718692">
    <property type="protein sequence ID" value="CBX72591.1"/>
    <property type="molecule type" value="Genomic_DNA"/>
</dbReference>
<dbReference type="AlphaFoldDB" id="F4N3D3"/>
<keyword evidence="3" id="KW-0843">Virulence</keyword>
<feature type="domain" description="Translocator protein BipB-like C-terminal" evidence="6">
    <location>
        <begin position="95"/>
        <end position="484"/>
    </location>
</feature>
<dbReference type="Pfam" id="PF04888">
    <property type="entry name" value="SseC"/>
    <property type="match status" value="1"/>
</dbReference>
<feature type="coiled-coil region" evidence="5">
    <location>
        <begin position="443"/>
        <end position="470"/>
    </location>
</feature>
<keyword evidence="5" id="KW-0175">Coiled coil</keyword>
<accession>F4N3D3</accession>
<evidence type="ECO:0000256" key="1">
    <source>
        <dbReference type="ARBA" id="ARBA00004301"/>
    </source>
</evidence>
<organism evidence="7">
    <name type="scientific">Yersinia enterocolitica W22703</name>
    <dbReference type="NCBI Taxonomy" id="913028"/>
    <lineage>
        <taxon>Bacteria</taxon>
        <taxon>Pseudomonadati</taxon>
        <taxon>Pseudomonadota</taxon>
        <taxon>Gammaproteobacteria</taxon>
        <taxon>Enterobacterales</taxon>
        <taxon>Yersiniaceae</taxon>
        <taxon>Yersinia</taxon>
    </lineage>
</organism>
<evidence type="ECO:0000256" key="4">
    <source>
        <dbReference type="ARBA" id="ARBA00035640"/>
    </source>
</evidence>
<evidence type="ECO:0000259" key="6">
    <source>
        <dbReference type="Pfam" id="PF04888"/>
    </source>
</evidence>
<keyword evidence="2" id="KW-1043">Host membrane</keyword>
<evidence type="ECO:0000256" key="5">
    <source>
        <dbReference type="SAM" id="Coils"/>
    </source>
</evidence>
<protein>
    <recommendedName>
        <fullName evidence="6">Translocator protein BipB-like C-terminal domain-containing protein</fullName>
    </recommendedName>
</protein>
<comment type="similarity">
    <text evidence="4">Belongs to the SctE/SipB/YopB family.</text>
</comment>
<evidence type="ECO:0000256" key="2">
    <source>
        <dbReference type="ARBA" id="ARBA00022870"/>
    </source>
</evidence>
<name>F4N3D3_YEREN</name>
<gene>
    <name evidence="7" type="ORF">YEW_HJ33510</name>
</gene>
<keyword evidence="2" id="KW-0472">Membrane</keyword>
<evidence type="ECO:0000256" key="3">
    <source>
        <dbReference type="ARBA" id="ARBA00023026"/>
    </source>
</evidence>
<reference evidence="7" key="1">
    <citation type="journal article" date="2011" name="BMC Genomics">
        <title>Shotgun sequencing of Yersinia enterocolitica strain W22703 (biotype 2, serotype O:9): genomic evidence for oscillation between invertebrates and mammals.</title>
        <authorList>
            <person name="Fuchs T.M."/>
            <person name="Brandt K."/>
            <person name="Starke M."/>
            <person name="Rattei T."/>
        </authorList>
    </citation>
    <scope>NUCLEOTIDE SEQUENCE</scope>
</reference>
<comment type="subcellular location">
    <subcellularLocation>
        <location evidence="1">Host membrane</location>
        <topology evidence="1">Multi-pass membrane protein</topology>
    </subcellularLocation>
</comment>
<evidence type="ECO:0000313" key="7">
    <source>
        <dbReference type="EMBL" id="CBX72591.1"/>
    </source>
</evidence>
<dbReference type="GO" id="GO:0033644">
    <property type="term" value="C:host cell membrane"/>
    <property type="evidence" value="ECO:0007669"/>
    <property type="project" value="UniProtKB-SubCell"/>
</dbReference>